<dbReference type="EMBL" id="CM044707">
    <property type="protein sequence ID" value="KAI5652595.1"/>
    <property type="molecule type" value="Genomic_DNA"/>
</dbReference>
<accession>A0ACB9ZXA2</accession>
<keyword evidence="2" id="KW-1185">Reference proteome</keyword>
<organism evidence="1 2">
    <name type="scientific">Catharanthus roseus</name>
    <name type="common">Madagascar periwinkle</name>
    <name type="synonym">Vinca rosea</name>
    <dbReference type="NCBI Taxonomy" id="4058"/>
    <lineage>
        <taxon>Eukaryota</taxon>
        <taxon>Viridiplantae</taxon>
        <taxon>Streptophyta</taxon>
        <taxon>Embryophyta</taxon>
        <taxon>Tracheophyta</taxon>
        <taxon>Spermatophyta</taxon>
        <taxon>Magnoliopsida</taxon>
        <taxon>eudicotyledons</taxon>
        <taxon>Gunneridae</taxon>
        <taxon>Pentapetalae</taxon>
        <taxon>asterids</taxon>
        <taxon>lamiids</taxon>
        <taxon>Gentianales</taxon>
        <taxon>Apocynaceae</taxon>
        <taxon>Rauvolfioideae</taxon>
        <taxon>Vinceae</taxon>
        <taxon>Catharanthinae</taxon>
        <taxon>Catharanthus</taxon>
    </lineage>
</organism>
<proteinExistence type="predicted"/>
<gene>
    <name evidence="1" type="ORF">M9H77_29782</name>
</gene>
<reference evidence="2" key="1">
    <citation type="journal article" date="2023" name="Nat. Plants">
        <title>Single-cell RNA sequencing provides a high-resolution roadmap for understanding the multicellular compartmentation of specialized metabolism.</title>
        <authorList>
            <person name="Sun S."/>
            <person name="Shen X."/>
            <person name="Li Y."/>
            <person name="Li Y."/>
            <person name="Wang S."/>
            <person name="Li R."/>
            <person name="Zhang H."/>
            <person name="Shen G."/>
            <person name="Guo B."/>
            <person name="Wei J."/>
            <person name="Xu J."/>
            <person name="St-Pierre B."/>
            <person name="Chen S."/>
            <person name="Sun C."/>
        </authorList>
    </citation>
    <scope>NUCLEOTIDE SEQUENCE [LARGE SCALE GENOMIC DNA]</scope>
</reference>
<name>A0ACB9ZXA2_CATRO</name>
<sequence>MELKLGPLTRAQGKKLKILDANVANGLVAYMEKALKKKLEGFEDQGKASKLLSICTINKIIEGSKWKAKMSKDDEEFKKGKSSATIEQRVGDKLGGFNSTHHQRPFDNVSTYGYHDMRVQNSYPFHEGGYQDRQQVRGGRRGRLEGRGYYRLKEKFPRHEA</sequence>
<evidence type="ECO:0000313" key="2">
    <source>
        <dbReference type="Proteomes" id="UP001060085"/>
    </source>
</evidence>
<protein>
    <submittedName>
        <fullName evidence="1">Uncharacterized protein</fullName>
    </submittedName>
</protein>
<dbReference type="Proteomes" id="UP001060085">
    <property type="component" value="Linkage Group LG07"/>
</dbReference>
<evidence type="ECO:0000313" key="1">
    <source>
        <dbReference type="EMBL" id="KAI5652595.1"/>
    </source>
</evidence>
<comment type="caution">
    <text evidence="1">The sequence shown here is derived from an EMBL/GenBank/DDBJ whole genome shotgun (WGS) entry which is preliminary data.</text>
</comment>